<evidence type="ECO:0000313" key="2">
    <source>
        <dbReference type="Proteomes" id="UP001147747"/>
    </source>
</evidence>
<comment type="caution">
    <text evidence="1">The sequence shown here is derived from an EMBL/GenBank/DDBJ whole genome shotgun (WGS) entry which is preliminary data.</text>
</comment>
<reference evidence="1" key="1">
    <citation type="submission" date="2022-12" db="EMBL/GenBank/DDBJ databases">
        <authorList>
            <person name="Petersen C."/>
        </authorList>
    </citation>
    <scope>NUCLEOTIDE SEQUENCE</scope>
    <source>
        <strain evidence="1">IBT 29677</strain>
    </source>
</reference>
<evidence type="ECO:0000313" key="1">
    <source>
        <dbReference type="EMBL" id="KAJ5397685.1"/>
    </source>
</evidence>
<dbReference type="RefSeq" id="XP_056489737.1">
    <property type="nucleotide sequence ID" value="XM_056630435.1"/>
</dbReference>
<sequence length="151" mass="17299">MPLHIIDNDYPETVAWGELLLEVYFLSEWENPHPDPSQPKGTPANRRKRLLHEILRPIRPEALRTYACNTCAGKGLWLRLCYTNEEAHNSLWADNEDAAEWVTYDGVVLDDESIFGGLDLQGALEIFPERVTTEALDIERRDNVLREILAA</sequence>
<dbReference type="EMBL" id="JAPZBU010000006">
    <property type="protein sequence ID" value="KAJ5397685.1"/>
    <property type="molecule type" value="Genomic_DNA"/>
</dbReference>
<keyword evidence="2" id="KW-1185">Reference proteome</keyword>
<dbReference type="AlphaFoldDB" id="A0A9W9W2W6"/>
<proteinExistence type="predicted"/>
<gene>
    <name evidence="1" type="ORF">N7509_005798</name>
</gene>
<dbReference type="Proteomes" id="UP001147747">
    <property type="component" value="Unassembled WGS sequence"/>
</dbReference>
<dbReference type="OrthoDB" id="4364812at2759"/>
<organism evidence="1 2">
    <name type="scientific">Penicillium cosmopolitanum</name>
    <dbReference type="NCBI Taxonomy" id="1131564"/>
    <lineage>
        <taxon>Eukaryota</taxon>
        <taxon>Fungi</taxon>
        <taxon>Dikarya</taxon>
        <taxon>Ascomycota</taxon>
        <taxon>Pezizomycotina</taxon>
        <taxon>Eurotiomycetes</taxon>
        <taxon>Eurotiomycetidae</taxon>
        <taxon>Eurotiales</taxon>
        <taxon>Aspergillaceae</taxon>
        <taxon>Penicillium</taxon>
    </lineage>
</organism>
<protein>
    <submittedName>
        <fullName evidence="1">Uncharacterized protein</fullName>
    </submittedName>
</protein>
<name>A0A9W9W2W6_9EURO</name>
<reference evidence="1" key="2">
    <citation type="journal article" date="2023" name="IMA Fungus">
        <title>Comparative genomic study of the Penicillium genus elucidates a diverse pangenome and 15 lateral gene transfer events.</title>
        <authorList>
            <person name="Petersen C."/>
            <person name="Sorensen T."/>
            <person name="Nielsen M.R."/>
            <person name="Sondergaard T.E."/>
            <person name="Sorensen J.L."/>
            <person name="Fitzpatrick D.A."/>
            <person name="Frisvad J.C."/>
            <person name="Nielsen K.L."/>
        </authorList>
    </citation>
    <scope>NUCLEOTIDE SEQUENCE</scope>
    <source>
        <strain evidence="1">IBT 29677</strain>
    </source>
</reference>
<accession>A0A9W9W2W6</accession>
<dbReference type="GeneID" id="81369415"/>